<name>A0ACC2XF60_9TREE</name>
<protein>
    <submittedName>
        <fullName evidence="1">Uncharacterized protein</fullName>
    </submittedName>
</protein>
<dbReference type="EMBL" id="JASBWV010000017">
    <property type="protein sequence ID" value="KAJ9121352.1"/>
    <property type="molecule type" value="Genomic_DNA"/>
</dbReference>
<organism evidence="1 2">
    <name type="scientific">Naganishia onofrii</name>
    <dbReference type="NCBI Taxonomy" id="1851511"/>
    <lineage>
        <taxon>Eukaryota</taxon>
        <taxon>Fungi</taxon>
        <taxon>Dikarya</taxon>
        <taxon>Basidiomycota</taxon>
        <taxon>Agaricomycotina</taxon>
        <taxon>Tremellomycetes</taxon>
        <taxon>Filobasidiales</taxon>
        <taxon>Filobasidiaceae</taxon>
        <taxon>Naganishia</taxon>
    </lineage>
</organism>
<reference evidence="1" key="1">
    <citation type="submission" date="2023-04" db="EMBL/GenBank/DDBJ databases">
        <title>Draft Genome sequencing of Naganishia species isolated from polar environments using Oxford Nanopore Technology.</title>
        <authorList>
            <person name="Leo P."/>
            <person name="Venkateswaran K."/>
        </authorList>
    </citation>
    <scope>NUCLEOTIDE SEQUENCE</scope>
    <source>
        <strain evidence="1">DBVPG 5303</strain>
    </source>
</reference>
<evidence type="ECO:0000313" key="1">
    <source>
        <dbReference type="EMBL" id="KAJ9121352.1"/>
    </source>
</evidence>
<comment type="caution">
    <text evidence="1">The sequence shown here is derived from an EMBL/GenBank/DDBJ whole genome shotgun (WGS) entry which is preliminary data.</text>
</comment>
<proteinExistence type="predicted"/>
<sequence>MLARTLVVTLFAAMAMACPEHDFHSRALHKRAEPGNMTWAYEASYDWARLSPDYVLCQDGTQQAPIPLRLDQGLSLHHSPTMEGYDRNVSGSFYNWGYGPAMTLAHPEGDFTGLPHLTFEEEKGQNVTVYMTGWHIHAPADHSVQGDRSKAELHFVHVTADGHPRAVLAFRIDPGSHDSEFFNQMTDLVSYRDAGKRIDAAYNLNLAISEANSMDEFWTYKGTFSVQSARHGVLTSCLLGSGSLTSPPCTEGIRFFVARQIIFVGVEQMRAILRVSHYSARSEQEVWLHEINV</sequence>
<keyword evidence="2" id="KW-1185">Reference proteome</keyword>
<gene>
    <name evidence="1" type="ORF">QFC24_004689</name>
</gene>
<evidence type="ECO:0000313" key="2">
    <source>
        <dbReference type="Proteomes" id="UP001234202"/>
    </source>
</evidence>
<dbReference type="Proteomes" id="UP001234202">
    <property type="component" value="Unassembled WGS sequence"/>
</dbReference>
<accession>A0ACC2XF60</accession>